<keyword evidence="3" id="KW-1185">Reference proteome</keyword>
<dbReference type="RefSeq" id="WP_017584634.1">
    <property type="nucleotide sequence ID" value="NZ_BAAAJB010000020.1"/>
</dbReference>
<organism evidence="2 3">
    <name type="scientific">Nocardiopsis exhalans</name>
    <dbReference type="NCBI Taxonomy" id="163604"/>
    <lineage>
        <taxon>Bacteria</taxon>
        <taxon>Bacillati</taxon>
        <taxon>Actinomycetota</taxon>
        <taxon>Actinomycetes</taxon>
        <taxon>Streptosporangiales</taxon>
        <taxon>Nocardiopsidaceae</taxon>
        <taxon>Nocardiopsis</taxon>
    </lineage>
</organism>
<accession>A0ABY5DCK5</accession>
<feature type="region of interest" description="Disordered" evidence="1">
    <location>
        <begin position="20"/>
        <end position="54"/>
    </location>
</feature>
<name>A0ABY5DCK5_9ACTN</name>
<protein>
    <submittedName>
        <fullName evidence="2">Uncharacterized protein</fullName>
    </submittedName>
</protein>
<proteinExistence type="predicted"/>
<feature type="compositionally biased region" description="Basic and acidic residues" evidence="1">
    <location>
        <begin position="20"/>
        <end position="36"/>
    </location>
</feature>
<sequence>MGLRDRLRSRQRPHAVYRLRVDDTTEAERELREAREAHRRAAKNDTDPAPAQERIDRAEEALNRCYEEIVFRAIPPSDLEALIAAHPPTEGDKDSAWNPETFPLALFTASAEAEDMDEDDWKQLLEHDVSHGEKLEMMLLAQSVNVRAPSSHIPKG</sequence>
<dbReference type="Proteomes" id="UP001055940">
    <property type="component" value="Chromosome"/>
</dbReference>
<gene>
    <name evidence="2" type="ORF">NE857_05595</name>
</gene>
<reference evidence="2" key="1">
    <citation type="submission" date="2022-06" db="EMBL/GenBank/DDBJ databases">
        <authorList>
            <person name="Ping M."/>
        </authorList>
    </citation>
    <scope>NUCLEOTIDE SEQUENCE</scope>
    <source>
        <strain evidence="2">JCM11759T</strain>
    </source>
</reference>
<evidence type="ECO:0000313" key="2">
    <source>
        <dbReference type="EMBL" id="USY21115.1"/>
    </source>
</evidence>
<evidence type="ECO:0000256" key="1">
    <source>
        <dbReference type="SAM" id="MobiDB-lite"/>
    </source>
</evidence>
<evidence type="ECO:0000313" key="3">
    <source>
        <dbReference type="Proteomes" id="UP001055940"/>
    </source>
</evidence>
<dbReference type="EMBL" id="CP099837">
    <property type="protein sequence ID" value="USY21115.1"/>
    <property type="molecule type" value="Genomic_DNA"/>
</dbReference>